<sequence length="28" mass="3151">MTLHPMRFGTTGVPANGIYIFLIQVEIM</sequence>
<protein>
    <submittedName>
        <fullName evidence="1">Uncharacterized protein</fullName>
    </submittedName>
</protein>
<gene>
    <name evidence="1" type="ORF">METZ01_LOCUS509248</name>
</gene>
<name>A0A383EIE9_9ZZZZ</name>
<reference evidence="1" key="1">
    <citation type="submission" date="2018-05" db="EMBL/GenBank/DDBJ databases">
        <authorList>
            <person name="Lanie J.A."/>
            <person name="Ng W.-L."/>
            <person name="Kazmierczak K.M."/>
            <person name="Andrzejewski T.M."/>
            <person name="Davidsen T.M."/>
            <person name="Wayne K.J."/>
            <person name="Tettelin H."/>
            <person name="Glass J.I."/>
            <person name="Rusch D."/>
            <person name="Podicherti R."/>
            <person name="Tsui H.-C.T."/>
            <person name="Winkler M.E."/>
        </authorList>
    </citation>
    <scope>NUCLEOTIDE SEQUENCE</scope>
</reference>
<accession>A0A383EIE9</accession>
<proteinExistence type="predicted"/>
<dbReference type="EMBL" id="UINC01226068">
    <property type="protein sequence ID" value="SVE56394.1"/>
    <property type="molecule type" value="Genomic_DNA"/>
</dbReference>
<dbReference type="AlphaFoldDB" id="A0A383EIE9"/>
<organism evidence="1">
    <name type="scientific">marine metagenome</name>
    <dbReference type="NCBI Taxonomy" id="408172"/>
    <lineage>
        <taxon>unclassified sequences</taxon>
        <taxon>metagenomes</taxon>
        <taxon>ecological metagenomes</taxon>
    </lineage>
</organism>
<evidence type="ECO:0000313" key="1">
    <source>
        <dbReference type="EMBL" id="SVE56394.1"/>
    </source>
</evidence>